<keyword evidence="2 5" id="KW-0812">Transmembrane</keyword>
<keyword evidence="4 5" id="KW-0472">Membrane</keyword>
<sequence length="111" mass="12361">MNLKQIVSLIILIPVGIILIAFIIANRASVALSLNPFDTTDTSLVYHAPLFVWLFLALAIGIIIGGITVWFTQHRFRKALKDTQTELQGLKMDMSKKPDLTKTDLTVVDHS</sequence>
<organism evidence="7 8">
    <name type="scientific">Bartonella apis</name>
    <dbReference type="NCBI Taxonomy" id="1686310"/>
    <lineage>
        <taxon>Bacteria</taxon>
        <taxon>Pseudomonadati</taxon>
        <taxon>Pseudomonadota</taxon>
        <taxon>Alphaproteobacteria</taxon>
        <taxon>Hyphomicrobiales</taxon>
        <taxon>Bartonellaceae</taxon>
        <taxon>Bartonella</taxon>
    </lineage>
</organism>
<dbReference type="Proteomes" id="UP000187344">
    <property type="component" value="Unassembled WGS sequence"/>
</dbReference>
<evidence type="ECO:0000313" key="7">
    <source>
        <dbReference type="EMBL" id="OLY44456.1"/>
    </source>
</evidence>
<dbReference type="AlphaFoldDB" id="A0A1R0FBT2"/>
<feature type="transmembrane region" description="Helical" evidence="5">
    <location>
        <begin position="50"/>
        <end position="71"/>
    </location>
</feature>
<comment type="caution">
    <text evidence="7">The sequence shown here is derived from an EMBL/GenBank/DDBJ whole genome shotgun (WGS) entry which is preliminary data.</text>
</comment>
<gene>
    <name evidence="7" type="ORF">PEB0149_019260</name>
</gene>
<evidence type="ECO:0000256" key="2">
    <source>
        <dbReference type="ARBA" id="ARBA00022692"/>
    </source>
</evidence>
<dbReference type="GO" id="GO:0005886">
    <property type="term" value="C:plasma membrane"/>
    <property type="evidence" value="ECO:0007669"/>
    <property type="project" value="InterPro"/>
</dbReference>
<reference evidence="7 8" key="1">
    <citation type="submission" date="2016-12" db="EMBL/GenBank/DDBJ databases">
        <title>Comparative genomics of Bartonella apis.</title>
        <authorList>
            <person name="Engel P."/>
        </authorList>
    </citation>
    <scope>NUCLEOTIDE SEQUENCE [LARGE SCALE GENOMIC DNA]</scope>
    <source>
        <strain evidence="7 8">PEB0149</strain>
    </source>
</reference>
<feature type="transmembrane region" description="Helical" evidence="5">
    <location>
        <begin position="7"/>
        <end position="30"/>
    </location>
</feature>
<name>A0A1R0FBT2_9HYPH</name>
<dbReference type="InterPro" id="IPR010445">
    <property type="entry name" value="LapA_dom"/>
</dbReference>
<keyword evidence="3 5" id="KW-1133">Transmembrane helix</keyword>
<accession>A0A1R0FBT2</accession>
<keyword evidence="1" id="KW-1003">Cell membrane</keyword>
<evidence type="ECO:0000256" key="3">
    <source>
        <dbReference type="ARBA" id="ARBA00022989"/>
    </source>
</evidence>
<proteinExistence type="predicted"/>
<dbReference type="OrthoDB" id="7868067at2"/>
<keyword evidence="8" id="KW-1185">Reference proteome</keyword>
<dbReference type="EMBL" id="LXYT01000001">
    <property type="protein sequence ID" value="OLY44456.1"/>
    <property type="molecule type" value="Genomic_DNA"/>
</dbReference>
<protein>
    <recommendedName>
        <fullName evidence="6">Lipopolysaccharide assembly protein A domain-containing protein</fullName>
    </recommendedName>
</protein>
<evidence type="ECO:0000256" key="1">
    <source>
        <dbReference type="ARBA" id="ARBA00022475"/>
    </source>
</evidence>
<evidence type="ECO:0000256" key="4">
    <source>
        <dbReference type="ARBA" id="ARBA00023136"/>
    </source>
</evidence>
<evidence type="ECO:0000313" key="8">
    <source>
        <dbReference type="Proteomes" id="UP000187344"/>
    </source>
</evidence>
<evidence type="ECO:0000256" key="5">
    <source>
        <dbReference type="SAM" id="Phobius"/>
    </source>
</evidence>
<dbReference type="Pfam" id="PF06305">
    <property type="entry name" value="LapA_dom"/>
    <property type="match status" value="1"/>
</dbReference>
<feature type="domain" description="Lipopolysaccharide assembly protein A" evidence="6">
    <location>
        <begin position="46"/>
        <end position="92"/>
    </location>
</feature>
<evidence type="ECO:0000259" key="6">
    <source>
        <dbReference type="Pfam" id="PF06305"/>
    </source>
</evidence>